<evidence type="ECO:0000259" key="3">
    <source>
        <dbReference type="PROSITE" id="PS50110"/>
    </source>
</evidence>
<gene>
    <name evidence="4" type="ORF">A3H26_01945</name>
</gene>
<reference evidence="4 5" key="1">
    <citation type="journal article" date="2016" name="Nat. Commun.">
        <title>Thousands of microbial genomes shed light on interconnected biogeochemical processes in an aquifer system.</title>
        <authorList>
            <person name="Anantharaman K."/>
            <person name="Brown C.T."/>
            <person name="Hug L.A."/>
            <person name="Sharon I."/>
            <person name="Castelle C.J."/>
            <person name="Probst A.J."/>
            <person name="Thomas B.C."/>
            <person name="Singh A."/>
            <person name="Wilkins M.J."/>
            <person name="Karaoz U."/>
            <person name="Brodie E.L."/>
            <person name="Williams K.H."/>
            <person name="Hubbard S.S."/>
            <person name="Banfield J.F."/>
        </authorList>
    </citation>
    <scope>NUCLEOTIDE SEQUENCE [LARGE SCALE GENOMIC DNA]</scope>
</reference>
<dbReference type="InterPro" id="IPR011006">
    <property type="entry name" value="CheY-like_superfamily"/>
</dbReference>
<dbReference type="PANTHER" id="PTHR44591">
    <property type="entry name" value="STRESS RESPONSE REGULATOR PROTEIN 1"/>
    <property type="match status" value="1"/>
</dbReference>
<dbReference type="AlphaFoldDB" id="A0A1F4VHU9"/>
<feature type="domain" description="Response regulatory" evidence="3">
    <location>
        <begin position="3"/>
        <end position="119"/>
    </location>
</feature>
<dbReference type="InterPro" id="IPR050595">
    <property type="entry name" value="Bact_response_regulator"/>
</dbReference>
<protein>
    <recommendedName>
        <fullName evidence="3">Response regulatory domain-containing protein</fullName>
    </recommendedName>
</protein>
<proteinExistence type="predicted"/>
<evidence type="ECO:0000256" key="2">
    <source>
        <dbReference type="PROSITE-ProRule" id="PRU00169"/>
    </source>
</evidence>
<evidence type="ECO:0000256" key="1">
    <source>
        <dbReference type="ARBA" id="ARBA00022553"/>
    </source>
</evidence>
<comment type="caution">
    <text evidence="4">The sequence shown here is derived from an EMBL/GenBank/DDBJ whole genome shotgun (WGS) entry which is preliminary data.</text>
</comment>
<dbReference type="CDD" id="cd17574">
    <property type="entry name" value="REC_OmpR"/>
    <property type="match status" value="1"/>
</dbReference>
<organism evidence="4 5">
    <name type="scientific">candidate division WWE3 bacterium RIFCSPLOWO2_12_FULL_36_10</name>
    <dbReference type="NCBI Taxonomy" id="1802630"/>
    <lineage>
        <taxon>Bacteria</taxon>
        <taxon>Katanobacteria</taxon>
    </lineage>
</organism>
<dbReference type="GO" id="GO:0000160">
    <property type="term" value="P:phosphorelay signal transduction system"/>
    <property type="evidence" value="ECO:0007669"/>
    <property type="project" value="InterPro"/>
</dbReference>
<dbReference type="Gene3D" id="3.40.50.2300">
    <property type="match status" value="1"/>
</dbReference>
<evidence type="ECO:0000313" key="4">
    <source>
        <dbReference type="EMBL" id="OGC56333.1"/>
    </source>
</evidence>
<keyword evidence="1 2" id="KW-0597">Phosphoprotein</keyword>
<dbReference type="STRING" id="1802630.A3H26_01945"/>
<accession>A0A1F4VHU9</accession>
<dbReference type="SUPFAM" id="SSF52172">
    <property type="entry name" value="CheY-like"/>
    <property type="match status" value="1"/>
</dbReference>
<sequence>MNKILIVEDDEALATLYKAELELKNYEVSVVSNGSLVLSEVRKLMPDLVLLDIMLPGKNGLEILQEIRADEKLKDVKVIMLTNFGSEENVSTALEFGAVDYIMKYKIVPSELTDRVAVVLGHENNPVVKVTN</sequence>
<dbReference type="EMBL" id="MEVN01000040">
    <property type="protein sequence ID" value="OGC56333.1"/>
    <property type="molecule type" value="Genomic_DNA"/>
</dbReference>
<dbReference type="Pfam" id="PF00072">
    <property type="entry name" value="Response_reg"/>
    <property type="match status" value="1"/>
</dbReference>
<evidence type="ECO:0000313" key="5">
    <source>
        <dbReference type="Proteomes" id="UP000177763"/>
    </source>
</evidence>
<dbReference type="InterPro" id="IPR001789">
    <property type="entry name" value="Sig_transdc_resp-reg_receiver"/>
</dbReference>
<dbReference type="SMART" id="SM00448">
    <property type="entry name" value="REC"/>
    <property type="match status" value="1"/>
</dbReference>
<name>A0A1F4VHU9_UNCKA</name>
<feature type="modified residue" description="4-aspartylphosphate" evidence="2">
    <location>
        <position position="52"/>
    </location>
</feature>
<dbReference type="PANTHER" id="PTHR44591:SF3">
    <property type="entry name" value="RESPONSE REGULATORY DOMAIN-CONTAINING PROTEIN"/>
    <property type="match status" value="1"/>
</dbReference>
<dbReference type="PROSITE" id="PS50110">
    <property type="entry name" value="RESPONSE_REGULATORY"/>
    <property type="match status" value="1"/>
</dbReference>
<dbReference type="Proteomes" id="UP000177763">
    <property type="component" value="Unassembled WGS sequence"/>
</dbReference>